<dbReference type="EMBL" id="JBEAFC010000011">
    <property type="protein sequence ID" value="KAL1536593.1"/>
    <property type="molecule type" value="Genomic_DNA"/>
</dbReference>
<protein>
    <submittedName>
        <fullName evidence="2">Uncharacterized protein</fullName>
    </submittedName>
</protein>
<dbReference type="PANTHER" id="PTHR35291:SF3">
    <property type="entry name" value="PROTEIN SHROOM-LIKE"/>
    <property type="match status" value="1"/>
</dbReference>
<comment type="caution">
    <text evidence="2">The sequence shown here is derived from an EMBL/GenBank/DDBJ whole genome shotgun (WGS) entry which is preliminary data.</text>
</comment>
<proteinExistence type="predicted"/>
<evidence type="ECO:0000313" key="3">
    <source>
        <dbReference type="Proteomes" id="UP001567538"/>
    </source>
</evidence>
<evidence type="ECO:0000256" key="1">
    <source>
        <dbReference type="SAM" id="MobiDB-lite"/>
    </source>
</evidence>
<name>A0ABD1FXM9_SALDI</name>
<dbReference type="Proteomes" id="UP001567538">
    <property type="component" value="Unassembled WGS sequence"/>
</dbReference>
<evidence type="ECO:0000313" key="2">
    <source>
        <dbReference type="EMBL" id="KAL1536593.1"/>
    </source>
</evidence>
<organism evidence="2 3">
    <name type="scientific">Salvia divinorum</name>
    <name type="common">Maria pastora</name>
    <name type="synonym">Diviner's sage</name>
    <dbReference type="NCBI Taxonomy" id="28513"/>
    <lineage>
        <taxon>Eukaryota</taxon>
        <taxon>Viridiplantae</taxon>
        <taxon>Streptophyta</taxon>
        <taxon>Embryophyta</taxon>
        <taxon>Tracheophyta</taxon>
        <taxon>Spermatophyta</taxon>
        <taxon>Magnoliopsida</taxon>
        <taxon>eudicotyledons</taxon>
        <taxon>Gunneridae</taxon>
        <taxon>Pentapetalae</taxon>
        <taxon>asterids</taxon>
        <taxon>lamiids</taxon>
        <taxon>Lamiales</taxon>
        <taxon>Lamiaceae</taxon>
        <taxon>Nepetoideae</taxon>
        <taxon>Mentheae</taxon>
        <taxon>Salviinae</taxon>
        <taxon>Salvia</taxon>
        <taxon>Salvia subgen. Calosphace</taxon>
    </lineage>
</organism>
<gene>
    <name evidence="2" type="ORF">AAHA92_29219</name>
</gene>
<sequence length="105" mass="12131">MFGALGIRRKRRGYEQLGNNGDKPLVPKLSRTKSLPTKLVNPPKMIPMAAQEARKATKVHPFFSIFESRRRKKATAKPEFSRYLDYLREGGAWDMAADRPVMYYK</sequence>
<keyword evidence="3" id="KW-1185">Reference proteome</keyword>
<reference evidence="2 3" key="1">
    <citation type="submission" date="2024-06" db="EMBL/GenBank/DDBJ databases">
        <title>A chromosome level genome sequence of Diviner's sage (Salvia divinorum).</title>
        <authorList>
            <person name="Ford S.A."/>
            <person name="Ro D.-K."/>
            <person name="Ness R.W."/>
            <person name="Phillips M.A."/>
        </authorList>
    </citation>
    <scope>NUCLEOTIDE SEQUENCE [LARGE SCALE GENOMIC DNA]</scope>
    <source>
        <strain evidence="2">SAF-2024a</strain>
        <tissue evidence="2">Leaf</tissue>
    </source>
</reference>
<dbReference type="AlphaFoldDB" id="A0ABD1FXM9"/>
<feature type="region of interest" description="Disordered" evidence="1">
    <location>
        <begin position="13"/>
        <end position="43"/>
    </location>
</feature>
<accession>A0ABD1FXM9</accession>
<dbReference type="PANTHER" id="PTHR35291">
    <property type="entry name" value="PROTEIN SHROOM-LIKE"/>
    <property type="match status" value="1"/>
</dbReference>